<comment type="caution">
    <text evidence="2">The sequence shown here is derived from an EMBL/GenBank/DDBJ whole genome shotgun (WGS) entry which is preliminary data.</text>
</comment>
<protein>
    <submittedName>
        <fullName evidence="2">Uncharacterized protein</fullName>
    </submittedName>
</protein>
<dbReference type="AlphaFoldDB" id="A0A9Q0MPQ3"/>
<accession>A0A9Q0MPQ3</accession>
<dbReference type="EMBL" id="WJQU01000004">
    <property type="protein sequence ID" value="KAJ6634579.1"/>
    <property type="molecule type" value="Genomic_DNA"/>
</dbReference>
<name>A0A9Q0MPQ3_9DIPT</name>
<evidence type="ECO:0000313" key="3">
    <source>
        <dbReference type="Proteomes" id="UP001151699"/>
    </source>
</evidence>
<sequence length="276" mass="31721">MEEFLVNCGLSTAINKFSDIELSGSTKTAQNNSTRKRSSTDDLLFVEGQSNPAVFLKEFEKCDDTKTEKEKLFKIRNFVNQEDKQAFSKLFFTSELSTARVKFLKKYSLAFTTNKKKELDFRFEQDTSLRSFMCKKMKALSTYTRLSFENQLDIILNELPVEVSNLFIVHDKINCTKKDLLEFCDSIQEIMEDMNNESDRSVTLTVDPIERNQCMQDLEIFDSETMSEIVSSEINSSELESSEPEKATSGRNVVKKNLPNVVVVKHQVADLSKLKR</sequence>
<gene>
    <name evidence="2" type="ORF">Bhyg_13153</name>
</gene>
<evidence type="ECO:0000313" key="2">
    <source>
        <dbReference type="EMBL" id="KAJ6634579.1"/>
    </source>
</evidence>
<proteinExistence type="predicted"/>
<dbReference type="Proteomes" id="UP001151699">
    <property type="component" value="Chromosome C"/>
</dbReference>
<organism evidence="2 3">
    <name type="scientific">Pseudolycoriella hygida</name>
    <dbReference type="NCBI Taxonomy" id="35572"/>
    <lineage>
        <taxon>Eukaryota</taxon>
        <taxon>Metazoa</taxon>
        <taxon>Ecdysozoa</taxon>
        <taxon>Arthropoda</taxon>
        <taxon>Hexapoda</taxon>
        <taxon>Insecta</taxon>
        <taxon>Pterygota</taxon>
        <taxon>Neoptera</taxon>
        <taxon>Endopterygota</taxon>
        <taxon>Diptera</taxon>
        <taxon>Nematocera</taxon>
        <taxon>Sciaroidea</taxon>
        <taxon>Sciaridae</taxon>
        <taxon>Pseudolycoriella</taxon>
    </lineage>
</organism>
<keyword evidence="3" id="KW-1185">Reference proteome</keyword>
<feature type="region of interest" description="Disordered" evidence="1">
    <location>
        <begin position="234"/>
        <end position="253"/>
    </location>
</feature>
<evidence type="ECO:0000256" key="1">
    <source>
        <dbReference type="SAM" id="MobiDB-lite"/>
    </source>
</evidence>
<reference evidence="2" key="1">
    <citation type="submission" date="2022-07" db="EMBL/GenBank/DDBJ databases">
        <authorList>
            <person name="Trinca V."/>
            <person name="Uliana J.V.C."/>
            <person name="Torres T.T."/>
            <person name="Ward R.J."/>
            <person name="Monesi N."/>
        </authorList>
    </citation>
    <scope>NUCLEOTIDE SEQUENCE</scope>
    <source>
        <strain evidence="2">HSMRA1968</strain>
        <tissue evidence="2">Whole embryos</tissue>
    </source>
</reference>